<dbReference type="RefSeq" id="XP_022629920.1">
    <property type="nucleotide sequence ID" value="XM_022770595.1"/>
</dbReference>
<evidence type="ECO:0000313" key="3">
    <source>
        <dbReference type="Proteomes" id="UP000054304"/>
    </source>
</evidence>
<feature type="compositionally biased region" description="Basic residues" evidence="1">
    <location>
        <begin position="237"/>
        <end position="246"/>
    </location>
</feature>
<dbReference type="HOGENOM" id="CLU_767414_0_0_1"/>
<evidence type="ECO:0000256" key="1">
    <source>
        <dbReference type="SAM" id="MobiDB-lite"/>
    </source>
</evidence>
<feature type="region of interest" description="Disordered" evidence="1">
    <location>
        <begin position="199"/>
        <end position="361"/>
    </location>
</feature>
<keyword evidence="3" id="KW-1185">Reference proteome</keyword>
<dbReference type="Proteomes" id="UP000054304">
    <property type="component" value="Unassembled WGS sequence"/>
</dbReference>
<evidence type="ECO:0000313" key="2">
    <source>
        <dbReference type="EMBL" id="CEP63708.1"/>
    </source>
</evidence>
<feature type="compositionally biased region" description="Low complexity" evidence="1">
    <location>
        <begin position="301"/>
        <end position="325"/>
    </location>
</feature>
<proteinExistence type="predicted"/>
<dbReference type="OrthoDB" id="4036613at2759"/>
<sequence>MDESTSIWNQEASKRDDSEILEKNEPFEDTIEEFKVSDEAVELINIALPGKNDENLKAQNEPTTLYQLLDTAPHGRKVMNDLFARSTGNASIFQHYRKSSIHRNLVKVVDRWIVEREEYGGDTTGSRAASRGDYSSTIFAWSSANREKNIPLASTAHAKDNRPQRSLNQILQKHAHSGIRDFLVQRRELERQREIENLASTTSMPVTPGTFKVDPLLKLEPQALPRPSKKKSESEKQRRKTTKQKNRLSNLFFWKGSSSTKKQTRDEKQTTNEPVSTTAASDFAGLTHSTVEGDQPFSETSADASVDVSDSAFGEFESGSASASGTIDESADTAPPTEASPRMSANLVMESFTPLQPKRRT</sequence>
<feature type="compositionally biased region" description="Polar residues" evidence="1">
    <location>
        <begin position="271"/>
        <end position="280"/>
    </location>
</feature>
<dbReference type="EMBL" id="LN736368">
    <property type="protein sequence ID" value="CEP63708.1"/>
    <property type="molecule type" value="Genomic_DNA"/>
</dbReference>
<reference evidence="2 3" key="1">
    <citation type="submission" date="2014-12" db="EMBL/GenBank/DDBJ databases">
        <authorList>
            <person name="Neuveglise Cecile"/>
        </authorList>
    </citation>
    <scope>NUCLEOTIDE SEQUENCE [LARGE SCALE GENOMIC DNA]</scope>
    <source>
        <strain evidence="2 3">CBS 12615</strain>
    </source>
</reference>
<feature type="compositionally biased region" description="Polar residues" evidence="1">
    <location>
        <begin position="287"/>
        <end position="300"/>
    </location>
</feature>
<dbReference type="AlphaFoldDB" id="A0A0C7N714"/>
<protein>
    <submittedName>
        <fullName evidence="2">LALA0S09e00716g1_1</fullName>
    </submittedName>
</protein>
<accession>A0A0C7N714</accession>
<name>A0A0C7N714_9SACH</name>
<organism evidence="2 3">
    <name type="scientific">Lachancea lanzarotensis</name>
    <dbReference type="NCBI Taxonomy" id="1245769"/>
    <lineage>
        <taxon>Eukaryota</taxon>
        <taxon>Fungi</taxon>
        <taxon>Dikarya</taxon>
        <taxon>Ascomycota</taxon>
        <taxon>Saccharomycotina</taxon>
        <taxon>Saccharomycetes</taxon>
        <taxon>Saccharomycetales</taxon>
        <taxon>Saccharomycetaceae</taxon>
        <taxon>Lachancea</taxon>
    </lineage>
</organism>
<gene>
    <name evidence="2" type="ORF">LALA0_S09e00716g</name>
</gene>
<dbReference type="GeneID" id="34687226"/>